<dbReference type="SUPFAM" id="SSF82866">
    <property type="entry name" value="Multidrug efflux transporter AcrB transmembrane domain"/>
    <property type="match status" value="2"/>
</dbReference>
<evidence type="ECO:0000256" key="1">
    <source>
        <dbReference type="SAM" id="Phobius"/>
    </source>
</evidence>
<feature type="transmembrane region" description="Helical" evidence="1">
    <location>
        <begin position="360"/>
        <end position="380"/>
    </location>
</feature>
<feature type="transmembrane region" description="Helical" evidence="1">
    <location>
        <begin position="945"/>
        <end position="966"/>
    </location>
</feature>
<reference evidence="2" key="2">
    <citation type="submission" date="2024-05" db="EMBL/GenBank/DDBJ databases">
        <title>Rhodohalobacter halophilus gen. nov., sp. nov., a moderately halophilic member of the family Balneolaceae.</title>
        <authorList>
            <person name="Xia J."/>
        </authorList>
    </citation>
    <scope>NUCLEOTIDE SEQUENCE</scope>
    <source>
        <strain evidence="2">WB101</strain>
    </source>
</reference>
<dbReference type="InterPro" id="IPR027463">
    <property type="entry name" value="AcrB_DN_DC_subdom"/>
</dbReference>
<feature type="transmembrane region" description="Helical" evidence="1">
    <location>
        <begin position="9"/>
        <end position="29"/>
    </location>
</feature>
<feature type="transmembrane region" description="Helical" evidence="1">
    <location>
        <begin position="429"/>
        <end position="452"/>
    </location>
</feature>
<accession>A0ABS9KBK0</accession>
<feature type="transmembrane region" description="Helical" evidence="1">
    <location>
        <begin position="919"/>
        <end position="939"/>
    </location>
</feature>
<dbReference type="Gene3D" id="3.30.2090.10">
    <property type="entry name" value="Multidrug efflux transporter AcrB TolC docking domain, DN and DC subdomains"/>
    <property type="match status" value="2"/>
</dbReference>
<feature type="transmembrane region" description="Helical" evidence="1">
    <location>
        <begin position="386"/>
        <end position="408"/>
    </location>
</feature>
<dbReference type="Gene3D" id="3.30.70.1440">
    <property type="entry name" value="Multidrug efflux transporter AcrB pore domain"/>
    <property type="match status" value="1"/>
</dbReference>
<name>A0ABS9KBK0_9BACT</name>
<protein>
    <submittedName>
        <fullName evidence="2">Efflux RND transporter permease subunit</fullName>
    </submittedName>
</protein>
<dbReference type="PANTHER" id="PTHR32063:SF0">
    <property type="entry name" value="SWARMING MOTILITY PROTEIN SWRC"/>
    <property type="match status" value="1"/>
</dbReference>
<feature type="transmembrane region" description="Helical" evidence="1">
    <location>
        <begin position="993"/>
        <end position="1011"/>
    </location>
</feature>
<dbReference type="PRINTS" id="PR00702">
    <property type="entry name" value="ACRIFLAVINRP"/>
</dbReference>
<feature type="transmembrane region" description="Helical" evidence="1">
    <location>
        <begin position="893"/>
        <end position="912"/>
    </location>
</feature>
<dbReference type="Gene3D" id="1.20.1640.10">
    <property type="entry name" value="Multidrug efflux transporter AcrB transmembrane domain"/>
    <property type="match status" value="3"/>
</dbReference>
<organism evidence="2 3">
    <name type="scientific">Rhodohalobacter sulfatireducens</name>
    <dbReference type="NCBI Taxonomy" id="2911366"/>
    <lineage>
        <taxon>Bacteria</taxon>
        <taxon>Pseudomonadati</taxon>
        <taxon>Balneolota</taxon>
        <taxon>Balneolia</taxon>
        <taxon>Balneolales</taxon>
        <taxon>Balneolaceae</taxon>
        <taxon>Rhodohalobacter</taxon>
    </lineage>
</organism>
<dbReference type="SUPFAM" id="SSF82714">
    <property type="entry name" value="Multidrug efflux transporter AcrB TolC docking domain, DN and DC subdomains"/>
    <property type="match status" value="1"/>
</dbReference>
<sequence length="1053" mass="120171">MHEIFRRKYFISLSYMLIVVVGIVAWMNIPLEMAPDLRLPSVTVSYGWGSTSPEVMEKEITRRVESAATRLRNVEQIRSVSQEGRSSVTITFEKETPVEYRILELQEYLYGLREEFPPQVRQPTINRSIPEELQEQETFMAYSISGERSKRELYQLARQQIRLQLLGLEGLAEIEIQGAEDPALTIRFDTQMLELYDFDSSEFMQQIREKLTWRSSGYVEKSSSRISMLVPPQFNSVEDIGGMKITIPNSTRQINLRDIADVQIEDYPVKSLKRLNGKPALTIIFVRESGSDAMGLAETVRTEMERIQSAFPSDITLQLERDSTEDLRAQFGDLQYQSAFSLLFVFIILLIFIRRFRAPFVILGSILFSLLMSLGILFLMDYTLNVLTLAGLTVALGMIIDNAVVVFEQINPKLPKGRSERLDHIKKELPYTFVPVLGSTLTTVGIFIPLFFAMEELQLFLVPLAVALTLTLVSSVLIALSWIPYSLVWLVPASSQQKERHLKKKLSRMVDAAMLKFFYWRHRLRWVFYVGLIAVFGIPLFAIEEPDWEEGTSWPEFTRTYFDNRVDIDPWIGGLTYKFFNDTYFGTPWGGRHQGERIYVNINTPQGTPMEEIDKMARNFEAIAMPYMEAFEYFEADISEYYGARLQFYIKDEYLYEPEPYIYYGEAMYLAARTGNSGISVSGLGDGFSTGFGGGFSGQRISLRGFSYEELLLLAEDIAARLKTNPRVREVDIHTVGWRSNDLFQYVLNLDEDRMAMKGLERREVLDAIQLDVNPTNIRGLVDLDGERMYLVGRNQAQTNYEEDFVNRARKSGEKMFTIDEVADLTREETLSQIIREDQSYQRTVTVDFLGPPRLATNYIESVLETVPVPVGASIQFGNSFFSFGQDEQLTNYLLLLLLTILSVWMIVSALLESWRDPLVVILAIPLSLIGVMAGALYHDINFDQGAIAGTLLAVGVVVNNSILLIHEKQRCRSLGIYGLRSWVQVYRNKMRAVMITSLTTMGGLLPMILFGSNEFWTDLAVVVLWGLGTSLTLILFLMGIWEKERRGDGVSV</sequence>
<feature type="transmembrane region" description="Helical" evidence="1">
    <location>
        <begin position="526"/>
        <end position="543"/>
    </location>
</feature>
<dbReference type="InterPro" id="IPR001036">
    <property type="entry name" value="Acrflvin-R"/>
</dbReference>
<keyword evidence="1" id="KW-0812">Transmembrane</keyword>
<dbReference type="PANTHER" id="PTHR32063">
    <property type="match status" value="1"/>
</dbReference>
<feature type="transmembrane region" description="Helical" evidence="1">
    <location>
        <begin position="464"/>
        <end position="491"/>
    </location>
</feature>
<comment type="caution">
    <text evidence="2">The sequence shown here is derived from an EMBL/GenBank/DDBJ whole genome shotgun (WGS) entry which is preliminary data.</text>
</comment>
<dbReference type="Pfam" id="PF00873">
    <property type="entry name" value="ACR_tran"/>
    <property type="match status" value="2"/>
</dbReference>
<dbReference type="Gene3D" id="3.30.70.1320">
    <property type="entry name" value="Multidrug efflux transporter AcrB pore domain like"/>
    <property type="match status" value="1"/>
</dbReference>
<dbReference type="SUPFAM" id="SSF82693">
    <property type="entry name" value="Multidrug efflux transporter AcrB pore domain, PN1, PN2, PC1 and PC2 subdomains"/>
    <property type="match status" value="2"/>
</dbReference>
<proteinExistence type="predicted"/>
<evidence type="ECO:0000313" key="2">
    <source>
        <dbReference type="EMBL" id="MCG2588223.1"/>
    </source>
</evidence>
<keyword evidence="3" id="KW-1185">Reference proteome</keyword>
<gene>
    <name evidence="2" type="ORF">L6773_06570</name>
</gene>
<dbReference type="RefSeq" id="WP_237853066.1">
    <property type="nucleotide sequence ID" value="NZ_JAKLWS010000006.1"/>
</dbReference>
<reference evidence="2" key="1">
    <citation type="submission" date="2022-01" db="EMBL/GenBank/DDBJ databases">
        <authorList>
            <person name="Wang Y."/>
        </authorList>
    </citation>
    <scope>NUCLEOTIDE SEQUENCE</scope>
    <source>
        <strain evidence="2">WB101</strain>
    </source>
</reference>
<dbReference type="Gene3D" id="3.30.70.1430">
    <property type="entry name" value="Multidrug efflux transporter AcrB pore domain"/>
    <property type="match status" value="2"/>
</dbReference>
<dbReference type="Proteomes" id="UP001165366">
    <property type="component" value="Unassembled WGS sequence"/>
</dbReference>
<dbReference type="EMBL" id="JAKLWS010000006">
    <property type="protein sequence ID" value="MCG2588223.1"/>
    <property type="molecule type" value="Genomic_DNA"/>
</dbReference>
<feature type="transmembrane region" description="Helical" evidence="1">
    <location>
        <begin position="1023"/>
        <end position="1042"/>
    </location>
</feature>
<keyword evidence="1" id="KW-0472">Membrane</keyword>
<evidence type="ECO:0000313" key="3">
    <source>
        <dbReference type="Proteomes" id="UP001165366"/>
    </source>
</evidence>
<feature type="transmembrane region" description="Helical" evidence="1">
    <location>
        <begin position="334"/>
        <end position="353"/>
    </location>
</feature>
<keyword evidence="1" id="KW-1133">Transmembrane helix</keyword>